<dbReference type="EMBL" id="JAGKSP010000015">
    <property type="protein sequence ID" value="MBP3966109.1"/>
    <property type="molecule type" value="Genomic_DNA"/>
</dbReference>
<reference evidence="2 3" key="1">
    <citation type="submission" date="2021-04" db="EMBL/GenBank/DDBJ databases">
        <title>Paenibacillus sp. DLE-14 whole genome sequence.</title>
        <authorList>
            <person name="Ham Y.J."/>
        </authorList>
    </citation>
    <scope>NUCLEOTIDE SEQUENCE [LARGE SCALE GENOMIC DNA]</scope>
    <source>
        <strain evidence="2 3">DLE-14</strain>
    </source>
</reference>
<dbReference type="InterPro" id="IPR019267">
    <property type="entry name" value="CRISPR-assoc_Cas6_C"/>
</dbReference>
<evidence type="ECO:0000313" key="3">
    <source>
        <dbReference type="Proteomes" id="UP000673394"/>
    </source>
</evidence>
<organism evidence="2 3">
    <name type="scientific">Paenibacillus lignilyticus</name>
    <dbReference type="NCBI Taxonomy" id="1172615"/>
    <lineage>
        <taxon>Bacteria</taxon>
        <taxon>Bacillati</taxon>
        <taxon>Bacillota</taxon>
        <taxon>Bacilli</taxon>
        <taxon>Bacillales</taxon>
        <taxon>Paenibacillaceae</taxon>
        <taxon>Paenibacillus</taxon>
    </lineage>
</organism>
<dbReference type="RefSeq" id="WP_210663033.1">
    <property type="nucleotide sequence ID" value="NZ_JAGKSP010000015.1"/>
</dbReference>
<accession>A0ABS5CJR6</accession>
<dbReference type="InterPro" id="IPR045747">
    <property type="entry name" value="CRISPR-assoc_prot_Cas6_N_sf"/>
</dbReference>
<sequence>MIANTILLLRNRRDCLDRNVYPNYIHGWVYNEIRNTPVGHYYHEAQTAPFAIKEIQKDRDGTLMLHFIFFDVKVMLIFFRQVEKGKVVRLGQDYYLVEDILLHHDDHPKAGIVSYDLFYSLPIAESIELNFQYTAFNSGRTTVTLPFPDKIVNSLLNKWNEAAPEPIEFTSEFKKCLVSGLLIDSHHIHSVTYPIRKDVSLNAFSGKVVFRNAHEVGSLRGMLNRLLHFSHYSGIGWKCSFGMGRVNLNPNSLKQAFGERRLLL</sequence>
<name>A0ABS5CJR6_9BACL</name>
<keyword evidence="3" id="KW-1185">Reference proteome</keyword>
<proteinExistence type="predicted"/>
<dbReference type="Pfam" id="PF10040">
    <property type="entry name" value="CRISPR_Cas6"/>
    <property type="match status" value="1"/>
</dbReference>
<dbReference type="Gene3D" id="3.30.70.1900">
    <property type="match status" value="1"/>
</dbReference>
<feature type="domain" description="CRISPR-associated protein Cas6 C-terminal" evidence="1">
    <location>
        <begin position="134"/>
        <end position="246"/>
    </location>
</feature>
<dbReference type="CDD" id="cd21141">
    <property type="entry name" value="Cas6_III-like"/>
    <property type="match status" value="1"/>
</dbReference>
<protein>
    <submittedName>
        <fullName evidence="2">CRISPR system precrRNA processing endoribonuclease RAMP protein Cas6</fullName>
    </submittedName>
</protein>
<gene>
    <name evidence="2" type="primary">cas6</name>
    <name evidence="2" type="ORF">I8J30_25735</name>
</gene>
<evidence type="ECO:0000313" key="2">
    <source>
        <dbReference type="EMBL" id="MBP3966109.1"/>
    </source>
</evidence>
<dbReference type="Proteomes" id="UP000673394">
    <property type="component" value="Unassembled WGS sequence"/>
</dbReference>
<dbReference type="Gene3D" id="3.30.70.1890">
    <property type="match status" value="1"/>
</dbReference>
<comment type="caution">
    <text evidence="2">The sequence shown here is derived from an EMBL/GenBank/DDBJ whole genome shotgun (WGS) entry which is preliminary data.</text>
</comment>
<evidence type="ECO:0000259" key="1">
    <source>
        <dbReference type="Pfam" id="PF10040"/>
    </source>
</evidence>